<organism evidence="2 3">
    <name type="scientific">Pedobacter caeni</name>
    <dbReference type="NCBI Taxonomy" id="288992"/>
    <lineage>
        <taxon>Bacteria</taxon>
        <taxon>Pseudomonadati</taxon>
        <taxon>Bacteroidota</taxon>
        <taxon>Sphingobacteriia</taxon>
        <taxon>Sphingobacteriales</taxon>
        <taxon>Sphingobacteriaceae</taxon>
        <taxon>Pedobacter</taxon>
    </lineage>
</organism>
<reference evidence="3" key="1">
    <citation type="submission" date="2016-11" db="EMBL/GenBank/DDBJ databases">
        <authorList>
            <person name="Varghese N."/>
            <person name="Submissions S."/>
        </authorList>
    </citation>
    <scope>NUCLEOTIDE SEQUENCE [LARGE SCALE GENOMIC DNA]</scope>
    <source>
        <strain evidence="3">DSM 16990</strain>
    </source>
</reference>
<dbReference type="EMBL" id="FQUQ01000004">
    <property type="protein sequence ID" value="SHG16253.1"/>
    <property type="molecule type" value="Genomic_DNA"/>
</dbReference>
<protein>
    <submittedName>
        <fullName evidence="2">Uncharacterized protein</fullName>
    </submittedName>
</protein>
<name>A0A1M5HJV4_9SPHI</name>
<evidence type="ECO:0000256" key="1">
    <source>
        <dbReference type="SAM" id="SignalP"/>
    </source>
</evidence>
<dbReference type="OrthoDB" id="775091at2"/>
<accession>A0A1M5HJV4</accession>
<feature type="signal peptide" evidence="1">
    <location>
        <begin position="1"/>
        <end position="26"/>
    </location>
</feature>
<gene>
    <name evidence="2" type="ORF">SAMN04488522_104694</name>
</gene>
<dbReference type="STRING" id="288992.SAMN04488522_104694"/>
<evidence type="ECO:0000313" key="3">
    <source>
        <dbReference type="Proteomes" id="UP000184287"/>
    </source>
</evidence>
<dbReference type="AlphaFoldDB" id="A0A1M5HJV4"/>
<keyword evidence="3" id="KW-1185">Reference proteome</keyword>
<feature type="chain" id="PRO_5012883671" evidence="1">
    <location>
        <begin position="27"/>
        <end position="131"/>
    </location>
</feature>
<evidence type="ECO:0000313" key="2">
    <source>
        <dbReference type="EMBL" id="SHG16253.1"/>
    </source>
</evidence>
<keyword evidence="1" id="KW-0732">Signal</keyword>
<sequence>MKRKILMLCTALSMMLLLSFVNKAQAQIQIKEYQITSTDNKVFNLVVHLTAHQGIQGLLVTDPGNTFFQWIQPLDFTAGGYEDGAFEGDAKFTIWDPASAGYKQYQILITLMIDGDGSGTDGKGNITIYGL</sequence>
<dbReference type="Proteomes" id="UP000184287">
    <property type="component" value="Unassembled WGS sequence"/>
</dbReference>
<dbReference type="RefSeq" id="WP_073233426.1">
    <property type="nucleotide sequence ID" value="NZ_FQUQ01000004.1"/>
</dbReference>
<proteinExistence type="predicted"/>